<dbReference type="AlphaFoldDB" id="A0A3B8WC71"/>
<reference evidence="1 2" key="1">
    <citation type="journal article" date="2018" name="Nat. Biotechnol.">
        <title>A standardized bacterial taxonomy based on genome phylogeny substantially revises the tree of life.</title>
        <authorList>
            <person name="Parks D.H."/>
            <person name="Chuvochina M."/>
            <person name="Waite D.W."/>
            <person name="Rinke C."/>
            <person name="Skarshewski A."/>
            <person name="Chaumeil P.A."/>
            <person name="Hugenholtz P."/>
        </authorList>
    </citation>
    <scope>NUCLEOTIDE SEQUENCE [LARGE SCALE GENOMIC DNA]</scope>
    <source>
        <strain evidence="1">UBA9049</strain>
    </source>
</reference>
<gene>
    <name evidence="1" type="ORF">DCF82_05695</name>
</gene>
<name>A0A3B8WC71_MARNT</name>
<proteinExistence type="predicted"/>
<evidence type="ECO:0000313" key="2">
    <source>
        <dbReference type="Proteomes" id="UP000261325"/>
    </source>
</evidence>
<organism evidence="1 2">
    <name type="scientific">Marinobacter nauticus</name>
    <name type="common">Marinobacter hydrocarbonoclasticus</name>
    <name type="synonym">Marinobacter aquaeolei</name>
    <dbReference type="NCBI Taxonomy" id="2743"/>
    <lineage>
        <taxon>Bacteria</taxon>
        <taxon>Pseudomonadati</taxon>
        <taxon>Pseudomonadota</taxon>
        <taxon>Gammaproteobacteria</taxon>
        <taxon>Pseudomonadales</taxon>
        <taxon>Marinobacteraceae</taxon>
        <taxon>Marinobacter</taxon>
    </lineage>
</organism>
<dbReference type="Proteomes" id="UP000261325">
    <property type="component" value="Unassembled WGS sequence"/>
</dbReference>
<comment type="caution">
    <text evidence="1">The sequence shown here is derived from an EMBL/GenBank/DDBJ whole genome shotgun (WGS) entry which is preliminary data.</text>
</comment>
<dbReference type="EMBL" id="DLYI01000068">
    <property type="protein sequence ID" value="HAC27290.1"/>
    <property type="molecule type" value="Genomic_DNA"/>
</dbReference>
<evidence type="ECO:0000313" key="1">
    <source>
        <dbReference type="EMBL" id="HAC27290.1"/>
    </source>
</evidence>
<accession>A0A3B8WC71</accession>
<sequence>MPHIVSQQGRWVNVFIKVDDATTHHFLVREAHFDDDMITLKFSQDESDDDPVFRSYFRESYIGYGYRIIPEESDELVEATKISIMDAESAPALPSVRRN</sequence>
<protein>
    <submittedName>
        <fullName evidence="1">Uncharacterized protein</fullName>
    </submittedName>
</protein>